<evidence type="ECO:0000256" key="2">
    <source>
        <dbReference type="ARBA" id="ARBA00046280"/>
    </source>
</evidence>
<organism evidence="7 8">
    <name type="scientific">Eleginops maclovinus</name>
    <name type="common">Patagonian blennie</name>
    <name type="synonym">Eleginus maclovinus</name>
    <dbReference type="NCBI Taxonomy" id="56733"/>
    <lineage>
        <taxon>Eukaryota</taxon>
        <taxon>Metazoa</taxon>
        <taxon>Chordata</taxon>
        <taxon>Craniata</taxon>
        <taxon>Vertebrata</taxon>
        <taxon>Euteleostomi</taxon>
        <taxon>Actinopterygii</taxon>
        <taxon>Neopterygii</taxon>
        <taxon>Teleostei</taxon>
        <taxon>Neoteleostei</taxon>
        <taxon>Acanthomorphata</taxon>
        <taxon>Eupercaria</taxon>
        <taxon>Perciformes</taxon>
        <taxon>Notothenioidei</taxon>
        <taxon>Eleginopidae</taxon>
        <taxon>Eleginops</taxon>
    </lineage>
</organism>
<dbReference type="PANTHER" id="PTHR45701">
    <property type="entry name" value="SYNAPTOBREVIN FAMILY MEMBER"/>
    <property type="match status" value="1"/>
</dbReference>
<proteinExistence type="inferred from homology"/>
<evidence type="ECO:0000256" key="3">
    <source>
        <dbReference type="PROSITE-ProRule" id="PRU00290"/>
    </source>
</evidence>
<feature type="coiled-coil region" evidence="4">
    <location>
        <begin position="29"/>
        <end position="56"/>
    </location>
</feature>
<dbReference type="Gene3D" id="1.20.5.110">
    <property type="match status" value="1"/>
</dbReference>
<evidence type="ECO:0000256" key="5">
    <source>
        <dbReference type="SAM" id="Phobius"/>
    </source>
</evidence>
<evidence type="ECO:0000259" key="6">
    <source>
        <dbReference type="PROSITE" id="PS50892"/>
    </source>
</evidence>
<keyword evidence="5" id="KW-0812">Transmembrane</keyword>
<evidence type="ECO:0000313" key="8">
    <source>
        <dbReference type="Proteomes" id="UP001346869"/>
    </source>
</evidence>
<comment type="caution">
    <text evidence="7">The sequence shown here is derived from an EMBL/GenBank/DDBJ whole genome shotgun (WGS) entry which is preliminary data.</text>
</comment>
<dbReference type="InterPro" id="IPR001388">
    <property type="entry name" value="Synaptobrevin-like"/>
</dbReference>
<feature type="transmembrane region" description="Helical" evidence="5">
    <location>
        <begin position="73"/>
        <end position="93"/>
    </location>
</feature>
<protein>
    <recommendedName>
        <fullName evidence="6">V-SNARE coiled-coil homology domain-containing protein</fullName>
    </recommendedName>
</protein>
<dbReference type="PRINTS" id="PR00219">
    <property type="entry name" value="SYNAPTOBREVN"/>
</dbReference>
<evidence type="ECO:0000313" key="7">
    <source>
        <dbReference type="EMBL" id="KAK5871721.1"/>
    </source>
</evidence>
<keyword evidence="3 4" id="KW-0175">Coiled coil</keyword>
<dbReference type="GO" id="GO:0016020">
    <property type="term" value="C:membrane"/>
    <property type="evidence" value="ECO:0007669"/>
    <property type="project" value="InterPro"/>
</dbReference>
<dbReference type="Proteomes" id="UP001346869">
    <property type="component" value="Unassembled WGS sequence"/>
</dbReference>
<dbReference type="AlphaFoldDB" id="A0AAN8AQS9"/>
<evidence type="ECO:0000256" key="4">
    <source>
        <dbReference type="SAM" id="Coils"/>
    </source>
</evidence>
<dbReference type="GO" id="GO:0012505">
    <property type="term" value="C:endomembrane system"/>
    <property type="evidence" value="ECO:0007669"/>
    <property type="project" value="UniProtKB-SubCell"/>
</dbReference>
<keyword evidence="5" id="KW-0472">Membrane</keyword>
<keyword evidence="5" id="KW-1133">Transmembrane helix</keyword>
<accession>A0AAN8AQS9</accession>
<dbReference type="EMBL" id="JAUZQC010000005">
    <property type="protein sequence ID" value="KAK5871721.1"/>
    <property type="molecule type" value="Genomic_DNA"/>
</dbReference>
<dbReference type="InterPro" id="IPR016444">
    <property type="entry name" value="Synaptobrevin/VAMP"/>
</dbReference>
<dbReference type="SUPFAM" id="SSF58038">
    <property type="entry name" value="SNARE fusion complex"/>
    <property type="match status" value="1"/>
</dbReference>
<comment type="subcellular location">
    <subcellularLocation>
        <location evidence="2">Endomembrane system</location>
        <topology evidence="2">Single-pass type IV membrane protein</topology>
    </subcellularLocation>
</comment>
<evidence type="ECO:0000256" key="1">
    <source>
        <dbReference type="ARBA" id="ARBA00008025"/>
    </source>
</evidence>
<gene>
    <name evidence="7" type="ORF">PBY51_004583</name>
</gene>
<dbReference type="PROSITE" id="PS50892">
    <property type="entry name" value="V_SNARE"/>
    <property type="match status" value="1"/>
</dbReference>
<reference evidence="7 8" key="1">
    <citation type="journal article" date="2023" name="Genes (Basel)">
        <title>Chromosome-Level Genome Assembly and Circadian Gene Repertoire of the Patagonia Blennie Eleginops maclovinus-The Closest Ancestral Proxy of Antarctic Cryonotothenioids.</title>
        <authorList>
            <person name="Cheng C.C."/>
            <person name="Rivera-Colon A.G."/>
            <person name="Minhas B.F."/>
            <person name="Wilson L."/>
            <person name="Rayamajhi N."/>
            <person name="Vargas-Chacoff L."/>
            <person name="Catchen J.M."/>
        </authorList>
    </citation>
    <scope>NUCLEOTIDE SEQUENCE [LARGE SCALE GENOMIC DNA]</scope>
    <source>
        <strain evidence="7">JMC-PN-2008</strain>
    </source>
</reference>
<feature type="domain" description="V-SNARE coiled-coil homology" evidence="6">
    <location>
        <begin position="7"/>
        <end position="67"/>
    </location>
</feature>
<comment type="similarity">
    <text evidence="1">Belongs to the synaptobrevin family.</text>
</comment>
<name>A0AAN8AQS9_ELEMC</name>
<dbReference type="GO" id="GO:0016192">
    <property type="term" value="P:vesicle-mediated transport"/>
    <property type="evidence" value="ECO:0007669"/>
    <property type="project" value="InterPro"/>
</dbReference>
<dbReference type="InterPro" id="IPR042855">
    <property type="entry name" value="V_SNARE_CC"/>
</dbReference>
<sequence length="95" mass="10702">MENGKSRLQQAQDDAEEVKVIMLDNMNKVDERSEKLGDLEDRAEELHVQAGKFEKNAKVLMQKKRCANQKMRYVFIGVGVLVVVIIIGAIIIACV</sequence>
<keyword evidence="8" id="KW-1185">Reference proteome</keyword>
<dbReference type="Pfam" id="PF00957">
    <property type="entry name" value="Synaptobrevin"/>
    <property type="match status" value="1"/>
</dbReference>
<reference evidence="7 8" key="2">
    <citation type="journal article" date="2023" name="Mol. Biol. Evol.">
        <title>Genomics of Secondarily Temperate Adaptation in the Only Non-Antarctic Icefish.</title>
        <authorList>
            <person name="Rivera-Colon A.G."/>
            <person name="Rayamajhi N."/>
            <person name="Minhas B.F."/>
            <person name="Madrigal G."/>
            <person name="Bilyk K.T."/>
            <person name="Yoon V."/>
            <person name="Hune M."/>
            <person name="Gregory S."/>
            <person name="Cheng C.H.C."/>
            <person name="Catchen J.M."/>
        </authorList>
    </citation>
    <scope>NUCLEOTIDE SEQUENCE [LARGE SCALE GENOMIC DNA]</scope>
    <source>
        <strain evidence="7">JMC-PN-2008</strain>
    </source>
</reference>